<evidence type="ECO:0000256" key="1">
    <source>
        <dbReference type="ARBA" id="ARBA00004448"/>
    </source>
</evidence>
<keyword evidence="6" id="KW-0677">Repeat</keyword>
<dbReference type="PANTHER" id="PTHR45635:SF14">
    <property type="entry name" value="ADP_ATP TRANSLOCASE"/>
    <property type="match status" value="1"/>
</dbReference>
<sequence length="73" mass="8014">MDTVRRRMMMTSGTGKNYRNSFECFTHCVKSEGVVSLFRGAGANILRGIAGALVLSGVDAIKPYYIKARANRV</sequence>
<dbReference type="SUPFAM" id="SSF103506">
    <property type="entry name" value="Mitochondrial carrier"/>
    <property type="match status" value="1"/>
</dbReference>
<evidence type="ECO:0000256" key="7">
    <source>
        <dbReference type="ARBA" id="ARBA00022792"/>
    </source>
</evidence>
<evidence type="ECO:0000256" key="6">
    <source>
        <dbReference type="ARBA" id="ARBA00022737"/>
    </source>
</evidence>
<evidence type="ECO:0000313" key="16">
    <source>
        <dbReference type="Proteomes" id="UP001482455"/>
    </source>
</evidence>
<keyword evidence="9" id="KW-0496">Mitochondrion</keyword>
<evidence type="ECO:0000256" key="9">
    <source>
        <dbReference type="ARBA" id="ARBA00023128"/>
    </source>
</evidence>
<evidence type="ECO:0000256" key="5">
    <source>
        <dbReference type="ARBA" id="ARBA00022692"/>
    </source>
</evidence>
<evidence type="ECO:0000256" key="14">
    <source>
        <dbReference type="RuleBase" id="RU368008"/>
    </source>
</evidence>
<evidence type="ECO:0000256" key="2">
    <source>
        <dbReference type="ARBA" id="ARBA00006375"/>
    </source>
</evidence>
<dbReference type="GO" id="GO:0140021">
    <property type="term" value="P:mitochondrial ADP transmembrane transport"/>
    <property type="evidence" value="ECO:0007669"/>
    <property type="project" value="InterPro"/>
</dbReference>
<dbReference type="Proteomes" id="UP001482455">
    <property type="component" value="Unassembled WGS sequence"/>
</dbReference>
<keyword evidence="5 12" id="KW-0812">Transmembrane</keyword>
<dbReference type="InterPro" id="IPR023395">
    <property type="entry name" value="MCP_dom_sf"/>
</dbReference>
<comment type="subunit">
    <text evidence="14">Monomer.</text>
</comment>
<gene>
    <name evidence="15" type="ORF">Q4I30_002937</name>
</gene>
<dbReference type="AlphaFoldDB" id="A0AAW3AQN5"/>
<comment type="function">
    <text evidence="14">Catalyzes the exchange of ADP and ATP across the membrane.</text>
</comment>
<keyword evidence="7" id="KW-0999">Mitochondrion inner membrane</keyword>
<keyword evidence="4" id="KW-0050">Antiport</keyword>
<dbReference type="Pfam" id="PF00153">
    <property type="entry name" value="Mito_carr"/>
    <property type="match status" value="1"/>
</dbReference>
<comment type="caution">
    <text evidence="15">The sequence shown here is derived from an EMBL/GenBank/DDBJ whole genome shotgun (WGS) entry which is preliminary data.</text>
</comment>
<dbReference type="GO" id="GO:0005743">
    <property type="term" value="C:mitochondrial inner membrane"/>
    <property type="evidence" value="ECO:0007669"/>
    <property type="project" value="UniProtKB-SubCell"/>
</dbReference>
<evidence type="ECO:0000256" key="8">
    <source>
        <dbReference type="ARBA" id="ARBA00022989"/>
    </source>
</evidence>
<dbReference type="PROSITE" id="PS50920">
    <property type="entry name" value="SOLCAR"/>
    <property type="match status" value="1"/>
</dbReference>
<dbReference type="GO" id="GO:0005471">
    <property type="term" value="F:ATP:ADP antiporter activity"/>
    <property type="evidence" value="ECO:0007669"/>
    <property type="project" value="UniProtKB-UniRule"/>
</dbReference>
<keyword evidence="3 13" id="KW-0813">Transport</keyword>
<comment type="catalytic activity">
    <reaction evidence="11">
        <text>ADP(in) + ATP(out) = ADP(out) + ATP(in)</text>
        <dbReference type="Rhea" id="RHEA:34999"/>
        <dbReference type="ChEBI" id="CHEBI:30616"/>
        <dbReference type="ChEBI" id="CHEBI:456216"/>
    </reaction>
    <physiologicalReaction direction="left-to-right" evidence="11">
        <dbReference type="Rhea" id="RHEA:35000"/>
    </physiologicalReaction>
</comment>
<evidence type="ECO:0000256" key="12">
    <source>
        <dbReference type="PROSITE-ProRule" id="PRU00282"/>
    </source>
</evidence>
<keyword evidence="16" id="KW-1185">Reference proteome</keyword>
<reference evidence="15 16" key="1">
    <citation type="submission" date="2024-02" db="EMBL/GenBank/DDBJ databases">
        <title>FIRST GENOME SEQUENCES OF Leishmania (Viannia) shawi, Leishmania (Viannia) lindenbergi AND Leishmania (Viannia) utingensis.</title>
        <authorList>
            <person name="Resadore F."/>
            <person name="Custodio M.G.F."/>
            <person name="Boite M.C."/>
            <person name="Cupolillo E."/>
            <person name="Ferreira G.E.M."/>
        </authorList>
    </citation>
    <scope>NUCLEOTIDE SEQUENCE [LARGE SCALE GENOMIC DNA]</scope>
    <source>
        <strain evidence="15 16">ITUB/BR/1977/M4964</strain>
    </source>
</reference>
<evidence type="ECO:0000256" key="10">
    <source>
        <dbReference type="ARBA" id="ARBA00023136"/>
    </source>
</evidence>
<name>A0AAW3AQN5_9TRYP</name>
<evidence type="ECO:0000256" key="13">
    <source>
        <dbReference type="RuleBase" id="RU000488"/>
    </source>
</evidence>
<evidence type="ECO:0000256" key="4">
    <source>
        <dbReference type="ARBA" id="ARBA00022449"/>
    </source>
</evidence>
<comment type="subcellular location">
    <subcellularLocation>
        <location evidence="14">Membrane</location>
        <topology evidence="14">Multi-pass membrane protein</topology>
    </subcellularLocation>
    <subcellularLocation>
        <location evidence="1">Mitochondrion inner membrane</location>
        <topology evidence="1">Multi-pass membrane protein</topology>
    </subcellularLocation>
</comment>
<keyword evidence="8" id="KW-1133">Transmembrane helix</keyword>
<dbReference type="InterPro" id="IPR002113">
    <property type="entry name" value="ADT_euk_type"/>
</dbReference>
<comment type="similarity">
    <text evidence="2 13">Belongs to the mitochondrial carrier (TC 2.A.29) family.</text>
</comment>
<dbReference type="InterPro" id="IPR018108">
    <property type="entry name" value="MCP_transmembrane"/>
</dbReference>
<dbReference type="Gene3D" id="1.50.40.10">
    <property type="entry name" value="Mitochondrial carrier domain"/>
    <property type="match status" value="1"/>
</dbReference>
<organism evidence="15 16">
    <name type="scientific">Leishmania utingensis</name>
    <dbReference type="NCBI Taxonomy" id="653362"/>
    <lineage>
        <taxon>Eukaryota</taxon>
        <taxon>Discoba</taxon>
        <taxon>Euglenozoa</taxon>
        <taxon>Kinetoplastea</taxon>
        <taxon>Metakinetoplastina</taxon>
        <taxon>Trypanosomatida</taxon>
        <taxon>Trypanosomatidae</taxon>
        <taxon>Leishmaniinae</taxon>
        <taxon>Leishmania</taxon>
    </lineage>
</organism>
<feature type="repeat" description="Solcar" evidence="12">
    <location>
        <begin position="1"/>
        <end position="64"/>
    </location>
</feature>
<evidence type="ECO:0000256" key="11">
    <source>
        <dbReference type="ARBA" id="ARBA00024143"/>
    </source>
</evidence>
<dbReference type="GO" id="GO:1990544">
    <property type="term" value="P:mitochondrial ATP transmembrane transport"/>
    <property type="evidence" value="ECO:0007669"/>
    <property type="project" value="InterPro"/>
</dbReference>
<proteinExistence type="inferred from homology"/>
<dbReference type="EMBL" id="JBAMZL010000020">
    <property type="protein sequence ID" value="KAL0508918.1"/>
    <property type="molecule type" value="Genomic_DNA"/>
</dbReference>
<dbReference type="PANTHER" id="PTHR45635">
    <property type="entry name" value="ADP,ATP CARRIER PROTEIN 1-RELATED-RELATED"/>
    <property type="match status" value="1"/>
</dbReference>
<keyword evidence="10 12" id="KW-0472">Membrane</keyword>
<accession>A0AAW3AQN5</accession>
<protein>
    <recommendedName>
        <fullName evidence="14">ADP/ATP translocase</fullName>
    </recommendedName>
    <alternativeName>
        <fullName evidence="14">ADP,ATP carrier protein</fullName>
    </alternativeName>
</protein>
<evidence type="ECO:0000313" key="15">
    <source>
        <dbReference type="EMBL" id="KAL0508918.1"/>
    </source>
</evidence>
<evidence type="ECO:0000256" key="3">
    <source>
        <dbReference type="ARBA" id="ARBA00022448"/>
    </source>
</evidence>